<dbReference type="InterPro" id="IPR016037">
    <property type="entry name" value="DHQ_synth_AroB"/>
</dbReference>
<dbReference type="Gene3D" id="3.40.50.1970">
    <property type="match status" value="1"/>
</dbReference>
<dbReference type="Pfam" id="PF01761">
    <property type="entry name" value="DHQ_synthase"/>
    <property type="match status" value="1"/>
</dbReference>
<dbReference type="RefSeq" id="WP_106227256.1">
    <property type="nucleotide sequence ID" value="NZ_PVTV01000012.1"/>
</dbReference>
<keyword evidence="17 18" id="KW-0170">Cobalt</keyword>
<protein>
    <recommendedName>
        <fullName evidence="8 18">3-dehydroquinate synthase</fullName>
        <shortName evidence="18">DHQS</shortName>
        <ecNumber evidence="7 18">4.2.3.4</ecNumber>
    </recommendedName>
</protein>
<feature type="domain" description="3-dehydroquinate synthase N-terminal" evidence="19">
    <location>
        <begin position="66"/>
        <end position="178"/>
    </location>
</feature>
<evidence type="ECO:0000259" key="19">
    <source>
        <dbReference type="Pfam" id="PF01761"/>
    </source>
</evidence>
<evidence type="ECO:0000256" key="18">
    <source>
        <dbReference type="HAMAP-Rule" id="MF_00110"/>
    </source>
</evidence>
<evidence type="ECO:0000256" key="10">
    <source>
        <dbReference type="ARBA" id="ARBA00022605"/>
    </source>
</evidence>
<evidence type="ECO:0000256" key="17">
    <source>
        <dbReference type="ARBA" id="ARBA00023285"/>
    </source>
</evidence>
<accession>A0A2T0XHY4</accession>
<keyword evidence="22" id="KW-1185">Reference proteome</keyword>
<dbReference type="InterPro" id="IPR030963">
    <property type="entry name" value="DHQ_synth_fam"/>
</dbReference>
<reference evidence="21 22" key="1">
    <citation type="submission" date="2018-03" db="EMBL/GenBank/DDBJ databases">
        <title>Genomic Encyclopedia of Type Strains, Phase III (KMG-III): the genomes of soil and plant-associated and newly described type strains.</title>
        <authorList>
            <person name="Whitman W."/>
        </authorList>
    </citation>
    <scope>NUCLEOTIDE SEQUENCE [LARGE SCALE GENOMIC DNA]</scope>
    <source>
        <strain evidence="21 22">MWH-P2sevCIIIb</strain>
    </source>
</reference>
<dbReference type="InterPro" id="IPR050071">
    <property type="entry name" value="Dehydroquinate_synthase"/>
</dbReference>
<evidence type="ECO:0000313" key="21">
    <source>
        <dbReference type="EMBL" id="PRY98558.1"/>
    </source>
</evidence>
<comment type="caution">
    <text evidence="18">Lacks conserved residue(s) required for the propagation of feature annotation.</text>
</comment>
<comment type="cofactor">
    <cofactor evidence="18">
        <name>Co(2+)</name>
        <dbReference type="ChEBI" id="CHEBI:48828"/>
    </cofactor>
    <cofactor evidence="18">
        <name>Zn(2+)</name>
        <dbReference type="ChEBI" id="CHEBI:29105"/>
    </cofactor>
    <text evidence="18">Binds 1 divalent metal cation per subunit. Can use either Co(2+) or Zn(2+).</text>
</comment>
<evidence type="ECO:0000256" key="4">
    <source>
        <dbReference type="ARBA" id="ARBA00004496"/>
    </source>
</evidence>
<evidence type="ECO:0000256" key="15">
    <source>
        <dbReference type="ARBA" id="ARBA00023141"/>
    </source>
</evidence>
<dbReference type="GO" id="GO:0009073">
    <property type="term" value="P:aromatic amino acid family biosynthetic process"/>
    <property type="evidence" value="ECO:0007669"/>
    <property type="project" value="UniProtKB-KW"/>
</dbReference>
<keyword evidence="9 18" id="KW-0963">Cytoplasm</keyword>
<feature type="binding site" evidence="18">
    <location>
        <position position="150"/>
    </location>
    <ligand>
        <name>NAD(+)</name>
        <dbReference type="ChEBI" id="CHEBI:57540"/>
    </ligand>
</feature>
<evidence type="ECO:0000256" key="11">
    <source>
        <dbReference type="ARBA" id="ARBA00022723"/>
    </source>
</evidence>
<keyword evidence="13 18" id="KW-0862">Zinc</keyword>
<dbReference type="Proteomes" id="UP000238308">
    <property type="component" value="Unassembled WGS sequence"/>
</dbReference>
<gene>
    <name evidence="18" type="primary">aroB</name>
    <name evidence="21" type="ORF">BCM14_1391</name>
</gene>
<dbReference type="GO" id="GO:0009423">
    <property type="term" value="P:chorismate biosynthetic process"/>
    <property type="evidence" value="ECO:0007669"/>
    <property type="project" value="UniProtKB-UniRule"/>
</dbReference>
<comment type="function">
    <text evidence="3 18">Catalyzes the conversion of 3-deoxy-D-arabino-heptulosonate 7-phosphate (DAHP) to dehydroquinate (DHQ).</text>
</comment>
<dbReference type="EMBL" id="PVTV01000012">
    <property type="protein sequence ID" value="PRY98558.1"/>
    <property type="molecule type" value="Genomic_DNA"/>
</dbReference>
<dbReference type="UniPathway" id="UPA00053">
    <property type="reaction ID" value="UER00085"/>
</dbReference>
<dbReference type="NCBIfam" id="TIGR01357">
    <property type="entry name" value="aroB"/>
    <property type="match status" value="1"/>
</dbReference>
<comment type="catalytic activity">
    <reaction evidence="1 18">
        <text>7-phospho-2-dehydro-3-deoxy-D-arabino-heptonate = 3-dehydroquinate + phosphate</text>
        <dbReference type="Rhea" id="RHEA:21968"/>
        <dbReference type="ChEBI" id="CHEBI:32364"/>
        <dbReference type="ChEBI" id="CHEBI:43474"/>
        <dbReference type="ChEBI" id="CHEBI:58394"/>
        <dbReference type="EC" id="4.2.3.4"/>
    </reaction>
</comment>
<dbReference type="InterPro" id="IPR056179">
    <property type="entry name" value="DHQS_C"/>
</dbReference>
<dbReference type="SUPFAM" id="SSF56796">
    <property type="entry name" value="Dehydroquinate synthase-like"/>
    <property type="match status" value="1"/>
</dbReference>
<dbReference type="GO" id="GO:0005737">
    <property type="term" value="C:cytoplasm"/>
    <property type="evidence" value="ECO:0007669"/>
    <property type="project" value="UniProtKB-SubCell"/>
</dbReference>
<dbReference type="EC" id="4.2.3.4" evidence="7 18"/>
<keyword evidence="14 18" id="KW-0520">NAD</keyword>
<dbReference type="HAMAP" id="MF_00110">
    <property type="entry name" value="DHQ_synthase"/>
    <property type="match status" value="1"/>
</dbReference>
<comment type="cofactor">
    <cofactor evidence="2 18">
        <name>NAD(+)</name>
        <dbReference type="ChEBI" id="CHEBI:57540"/>
    </cofactor>
</comment>
<evidence type="ECO:0000313" key="22">
    <source>
        <dbReference type="Proteomes" id="UP000238308"/>
    </source>
</evidence>
<keyword evidence="16 18" id="KW-0456">Lyase</keyword>
<comment type="caution">
    <text evidence="21">The sequence shown here is derived from an EMBL/GenBank/DDBJ whole genome shotgun (WGS) entry which is preliminary data.</text>
</comment>
<feature type="binding site" evidence="18">
    <location>
        <begin position="104"/>
        <end position="108"/>
    </location>
    <ligand>
        <name>NAD(+)</name>
        <dbReference type="ChEBI" id="CHEBI:57540"/>
    </ligand>
</feature>
<feature type="binding site" evidence="18">
    <location>
        <begin position="128"/>
        <end position="129"/>
    </location>
    <ligand>
        <name>NAD(+)</name>
        <dbReference type="ChEBI" id="CHEBI:57540"/>
    </ligand>
</feature>
<sequence>MHAVDVTTPGGHYPIHIAPGRLDLLAQTIPADATSIVLVTNPTIDSLMGQRVHSVLSQTGKKIIRISLPDGEAFKTIETLDLIFDAMLEAKLDRRTVMVALGGGVIGDVVGFAAATYMRGVRFVQVPTTLLAQVDSSVGGKTAVNHPRGKNMIGAFYQPVAVEIDTDVLNTLPERELSAGLAEVIKYGLIMDADFFAWCEKNVNGLRARHPELLATAIRRSCEFKAYVVSEDERETGMRAYLNLGHTFGHAIEAGLGYGEWLHGEAVGCGLLMAADLSAEVFGFARADVARVRDLVQAIGCPTVAPRLGGIEQWVSLMLGDKKSEAGEIQFILMPRLGEAVRTKADPALVAQVIARNTV</sequence>
<feature type="binding site" evidence="18">
    <location>
        <begin position="70"/>
        <end position="75"/>
    </location>
    <ligand>
        <name>NAD(+)</name>
        <dbReference type="ChEBI" id="CHEBI:57540"/>
    </ligand>
</feature>
<feature type="binding site" evidence="18">
    <location>
        <position position="183"/>
    </location>
    <ligand>
        <name>Zn(2+)</name>
        <dbReference type="ChEBI" id="CHEBI:29105"/>
    </ligand>
</feature>
<evidence type="ECO:0000259" key="20">
    <source>
        <dbReference type="Pfam" id="PF24621"/>
    </source>
</evidence>
<keyword evidence="11 18" id="KW-0479">Metal-binding</keyword>
<evidence type="ECO:0000256" key="9">
    <source>
        <dbReference type="ARBA" id="ARBA00022490"/>
    </source>
</evidence>
<dbReference type="FunFam" id="3.40.50.1970:FF:000001">
    <property type="entry name" value="3-dehydroquinate synthase"/>
    <property type="match status" value="1"/>
</dbReference>
<evidence type="ECO:0000256" key="6">
    <source>
        <dbReference type="ARBA" id="ARBA00005412"/>
    </source>
</evidence>
<evidence type="ECO:0000256" key="5">
    <source>
        <dbReference type="ARBA" id="ARBA00004661"/>
    </source>
</evidence>
<dbReference type="PANTHER" id="PTHR43622">
    <property type="entry name" value="3-DEHYDROQUINATE SYNTHASE"/>
    <property type="match status" value="1"/>
</dbReference>
<dbReference type="Pfam" id="PF24621">
    <property type="entry name" value="DHQS_C"/>
    <property type="match status" value="1"/>
</dbReference>
<keyword evidence="10 18" id="KW-0028">Amino-acid biosynthesis</keyword>
<comment type="similarity">
    <text evidence="6 18">Belongs to the sugar phosphate cyclases superfamily. Dehydroquinate synthase family.</text>
</comment>
<comment type="subcellular location">
    <subcellularLocation>
        <location evidence="4 18">Cytoplasm</location>
    </subcellularLocation>
</comment>
<keyword evidence="15 18" id="KW-0057">Aromatic amino acid biosynthesis</keyword>
<proteinExistence type="inferred from homology"/>
<feature type="binding site" evidence="18">
    <location>
        <position position="246"/>
    </location>
    <ligand>
        <name>Zn(2+)</name>
        <dbReference type="ChEBI" id="CHEBI:29105"/>
    </ligand>
</feature>
<dbReference type="GO" id="GO:0046872">
    <property type="term" value="F:metal ion binding"/>
    <property type="evidence" value="ECO:0007669"/>
    <property type="project" value="UniProtKB-KW"/>
</dbReference>
<evidence type="ECO:0000256" key="3">
    <source>
        <dbReference type="ARBA" id="ARBA00003485"/>
    </source>
</evidence>
<name>A0A2T0XHY4_9BURK</name>
<feature type="binding site" evidence="18">
    <location>
        <position position="263"/>
    </location>
    <ligand>
        <name>Zn(2+)</name>
        <dbReference type="ChEBI" id="CHEBI:29105"/>
    </ligand>
</feature>
<evidence type="ECO:0000256" key="16">
    <source>
        <dbReference type="ARBA" id="ARBA00023239"/>
    </source>
</evidence>
<dbReference type="GO" id="GO:0000166">
    <property type="term" value="F:nucleotide binding"/>
    <property type="evidence" value="ECO:0007669"/>
    <property type="project" value="UniProtKB-KW"/>
</dbReference>
<evidence type="ECO:0000256" key="2">
    <source>
        <dbReference type="ARBA" id="ARBA00001911"/>
    </source>
</evidence>
<dbReference type="OrthoDB" id="9806583at2"/>
<dbReference type="GO" id="GO:0003856">
    <property type="term" value="F:3-dehydroquinate synthase activity"/>
    <property type="evidence" value="ECO:0007669"/>
    <property type="project" value="UniProtKB-UniRule"/>
</dbReference>
<feature type="domain" description="3-dehydroquinate synthase C-terminal" evidence="20">
    <location>
        <begin position="180"/>
        <end position="324"/>
    </location>
</feature>
<dbReference type="GO" id="GO:0008652">
    <property type="term" value="P:amino acid biosynthetic process"/>
    <property type="evidence" value="ECO:0007669"/>
    <property type="project" value="UniProtKB-KW"/>
</dbReference>
<feature type="binding site" evidence="18">
    <location>
        <position position="141"/>
    </location>
    <ligand>
        <name>NAD(+)</name>
        <dbReference type="ChEBI" id="CHEBI:57540"/>
    </ligand>
</feature>
<dbReference type="AlphaFoldDB" id="A0A2T0XHY4"/>
<dbReference type="CDD" id="cd08195">
    <property type="entry name" value="DHQS"/>
    <property type="match status" value="1"/>
</dbReference>
<dbReference type="PANTHER" id="PTHR43622:SF7">
    <property type="entry name" value="3-DEHYDROQUINATE SYNTHASE, CHLOROPLASTIC"/>
    <property type="match status" value="1"/>
</dbReference>
<comment type="pathway">
    <text evidence="5 18">Metabolic intermediate biosynthesis; chorismate biosynthesis; chorismate from D-erythrose 4-phosphate and phosphoenolpyruvate: step 2/7.</text>
</comment>
<dbReference type="InterPro" id="IPR030960">
    <property type="entry name" value="DHQS/DOIS_N"/>
</dbReference>
<evidence type="ECO:0000256" key="13">
    <source>
        <dbReference type="ARBA" id="ARBA00022833"/>
    </source>
</evidence>
<evidence type="ECO:0000256" key="14">
    <source>
        <dbReference type="ARBA" id="ARBA00023027"/>
    </source>
</evidence>
<dbReference type="PIRSF" id="PIRSF001455">
    <property type="entry name" value="DHQ_synth"/>
    <property type="match status" value="1"/>
</dbReference>
<evidence type="ECO:0000256" key="8">
    <source>
        <dbReference type="ARBA" id="ARBA00017684"/>
    </source>
</evidence>
<organism evidence="21 22">
    <name type="scientific">Jezberella montanilacus</name>
    <dbReference type="NCBI Taxonomy" id="323426"/>
    <lineage>
        <taxon>Bacteria</taxon>
        <taxon>Pseudomonadati</taxon>
        <taxon>Pseudomonadota</taxon>
        <taxon>Betaproteobacteria</taxon>
        <taxon>Burkholderiales</taxon>
        <taxon>Alcaligenaceae</taxon>
        <taxon>Jezberella</taxon>
    </lineage>
</organism>
<evidence type="ECO:0000256" key="12">
    <source>
        <dbReference type="ARBA" id="ARBA00022741"/>
    </source>
</evidence>
<evidence type="ECO:0000256" key="1">
    <source>
        <dbReference type="ARBA" id="ARBA00001393"/>
    </source>
</evidence>
<keyword evidence="12 18" id="KW-0547">Nucleotide-binding</keyword>
<evidence type="ECO:0000256" key="7">
    <source>
        <dbReference type="ARBA" id="ARBA00013031"/>
    </source>
</evidence>
<dbReference type="Gene3D" id="1.20.1090.10">
    <property type="entry name" value="Dehydroquinate synthase-like - alpha domain"/>
    <property type="match status" value="1"/>
</dbReference>